<keyword evidence="4 7" id="KW-1133">Transmembrane helix</keyword>
<feature type="transmembrane region" description="Helical" evidence="7">
    <location>
        <begin position="7"/>
        <end position="26"/>
    </location>
</feature>
<dbReference type="HOGENOM" id="CLU_817697_0_0_1"/>
<feature type="transmembrane region" description="Helical" evidence="7">
    <location>
        <begin position="304"/>
        <end position="323"/>
    </location>
</feature>
<dbReference type="InterPro" id="IPR036259">
    <property type="entry name" value="MFS_trans_sf"/>
</dbReference>
<dbReference type="PANTHER" id="PTHR19444:SF13">
    <property type="entry name" value="PROTEIN UNC-93 HOMOLOG A"/>
    <property type="match status" value="1"/>
</dbReference>
<comment type="similarity">
    <text evidence="2">Belongs to the unc-93 family.</text>
</comment>
<feature type="transmembrane region" description="Helical" evidence="7">
    <location>
        <begin position="241"/>
        <end position="262"/>
    </location>
</feature>
<reference evidence="9" key="1">
    <citation type="journal article" date="2002" name="Science">
        <title>The draft genome of Ciona intestinalis: insights into chordate and vertebrate origins.</title>
        <authorList>
            <person name="Dehal P."/>
            <person name="Satou Y."/>
            <person name="Campbell R.K."/>
            <person name="Chapman J."/>
            <person name="Degnan B."/>
            <person name="De Tomaso A."/>
            <person name="Davidson B."/>
            <person name="Di Gregorio A."/>
            <person name="Gelpke M."/>
            <person name="Goodstein D.M."/>
            <person name="Harafuji N."/>
            <person name="Hastings K.E."/>
            <person name="Ho I."/>
            <person name="Hotta K."/>
            <person name="Huang W."/>
            <person name="Kawashima T."/>
            <person name="Lemaire P."/>
            <person name="Martinez D."/>
            <person name="Meinertzhagen I.A."/>
            <person name="Necula S."/>
            <person name="Nonaka M."/>
            <person name="Putnam N."/>
            <person name="Rash S."/>
            <person name="Saiga H."/>
            <person name="Satake M."/>
            <person name="Terry A."/>
            <person name="Yamada L."/>
            <person name="Wang H.G."/>
            <person name="Awazu S."/>
            <person name="Azumi K."/>
            <person name="Boore J."/>
            <person name="Branno M."/>
            <person name="Chin-Bow S."/>
            <person name="DeSantis R."/>
            <person name="Doyle S."/>
            <person name="Francino P."/>
            <person name="Keys D.N."/>
            <person name="Haga S."/>
            <person name="Hayashi H."/>
            <person name="Hino K."/>
            <person name="Imai K.S."/>
            <person name="Inaba K."/>
            <person name="Kano S."/>
            <person name="Kobayashi K."/>
            <person name="Kobayashi M."/>
            <person name="Lee B.I."/>
            <person name="Makabe K.W."/>
            <person name="Manohar C."/>
            <person name="Matassi G."/>
            <person name="Medina M."/>
            <person name="Mochizuki Y."/>
            <person name="Mount S."/>
            <person name="Morishita T."/>
            <person name="Miura S."/>
            <person name="Nakayama A."/>
            <person name="Nishizaka S."/>
            <person name="Nomoto H."/>
            <person name="Ohta F."/>
            <person name="Oishi K."/>
            <person name="Rigoutsos I."/>
            <person name="Sano M."/>
            <person name="Sasaki A."/>
            <person name="Sasakura Y."/>
            <person name="Shoguchi E."/>
            <person name="Shin-i T."/>
            <person name="Spagnuolo A."/>
            <person name="Stainier D."/>
            <person name="Suzuki M.M."/>
            <person name="Tassy O."/>
            <person name="Takatori N."/>
            <person name="Tokuoka M."/>
            <person name="Yagi K."/>
            <person name="Yoshizaki F."/>
            <person name="Wada S."/>
            <person name="Zhang C."/>
            <person name="Hyatt P.D."/>
            <person name="Larimer F."/>
            <person name="Detter C."/>
            <person name="Doggett N."/>
            <person name="Glavina T."/>
            <person name="Hawkins T."/>
            <person name="Richardson P."/>
            <person name="Lucas S."/>
            <person name="Kohara Y."/>
            <person name="Levine M."/>
            <person name="Satoh N."/>
            <person name="Rokhsar D.S."/>
        </authorList>
    </citation>
    <scope>NUCLEOTIDE SEQUENCE [LARGE SCALE GENOMIC DNA]</scope>
</reference>
<proteinExistence type="inferred from homology"/>
<keyword evidence="3 7" id="KW-0812">Transmembrane</keyword>
<dbReference type="Ensembl" id="ENSCINT00000033941.1">
    <property type="protein sequence ID" value="ENSCINP00000033525.1"/>
    <property type="gene ID" value="ENSCING00000021393.1"/>
</dbReference>
<dbReference type="EMBL" id="EAAA01002965">
    <property type="status" value="NOT_ANNOTATED_CDS"/>
    <property type="molecule type" value="Genomic_DNA"/>
</dbReference>
<evidence type="ECO:0000256" key="5">
    <source>
        <dbReference type="ARBA" id="ARBA00023136"/>
    </source>
</evidence>
<dbReference type="InParanoid" id="H2XV41"/>
<evidence type="ECO:0000256" key="4">
    <source>
        <dbReference type="ARBA" id="ARBA00022989"/>
    </source>
</evidence>
<dbReference type="Gene3D" id="1.20.1250.20">
    <property type="entry name" value="MFS general substrate transporter like domains"/>
    <property type="match status" value="1"/>
</dbReference>
<keyword evidence="5 7" id="KW-0472">Membrane</keyword>
<dbReference type="PANTHER" id="PTHR19444">
    <property type="entry name" value="UNC-93 RELATED"/>
    <property type="match status" value="1"/>
</dbReference>
<sequence>MIGTFGYSVSLVVSGSLLLCYTLANFYPKPFILIPAGAIMGVGSGIMWSVARGYVAKLATKYSEASGRNLNQALGHFFGIFYVALNAPTFVGGGVMALIFRFANVETIGLNATYTGGNYTVLNDNNTFSNLTRTCGAFYVSKGPVQDQQLVDVSRTTIVMAIICFVALQIMGIALLYFFVDDKIAVERKNDELENLHQEEPNINKNKSESKATCCSTKCDRIDWSLLQDTLQLVLKDKMPLMLIPISLVPNFLRSGVFGDFTVSWISCALGFSYIPYVIGLFGVSAALGSVLVGCLSKFTPVHYSLLLGTVVTCGTSACLLAWRPIPGIHYDLWIFFALA</sequence>
<dbReference type="InterPro" id="IPR010291">
    <property type="entry name" value="Ion_channel_UNC-93"/>
</dbReference>
<dbReference type="OMA" id="GIFNASW"/>
<dbReference type="AlphaFoldDB" id="H2XV41"/>
<organism evidence="8 9">
    <name type="scientific">Ciona intestinalis</name>
    <name type="common">Transparent sea squirt</name>
    <name type="synonym">Ascidia intestinalis</name>
    <dbReference type="NCBI Taxonomy" id="7719"/>
    <lineage>
        <taxon>Eukaryota</taxon>
        <taxon>Metazoa</taxon>
        <taxon>Chordata</taxon>
        <taxon>Tunicata</taxon>
        <taxon>Ascidiacea</taxon>
        <taxon>Phlebobranchia</taxon>
        <taxon>Cionidae</taxon>
        <taxon>Ciona</taxon>
    </lineage>
</organism>
<feature type="transmembrane region" description="Helical" evidence="7">
    <location>
        <begin position="274"/>
        <end position="297"/>
    </location>
</feature>
<evidence type="ECO:0000256" key="1">
    <source>
        <dbReference type="ARBA" id="ARBA00004141"/>
    </source>
</evidence>
<comment type="subcellular location">
    <subcellularLocation>
        <location evidence="1">Membrane</location>
        <topology evidence="1">Multi-pass membrane protein</topology>
    </subcellularLocation>
</comment>
<dbReference type="GO" id="GO:0016020">
    <property type="term" value="C:membrane"/>
    <property type="evidence" value="ECO:0007669"/>
    <property type="project" value="UniProtKB-SubCell"/>
</dbReference>
<reference evidence="8" key="4">
    <citation type="submission" date="2025-09" db="UniProtKB">
        <authorList>
            <consortium name="Ensembl"/>
        </authorList>
    </citation>
    <scope>IDENTIFICATION</scope>
</reference>
<protein>
    <recommendedName>
        <fullName evidence="6">Protein unc-93 homolog A</fullName>
    </recommendedName>
</protein>
<feature type="transmembrane region" description="Helical" evidence="7">
    <location>
        <begin position="32"/>
        <end position="55"/>
    </location>
</feature>
<evidence type="ECO:0000313" key="8">
    <source>
        <dbReference type="Ensembl" id="ENSCINP00000033525.1"/>
    </source>
</evidence>
<dbReference type="SUPFAM" id="SSF103473">
    <property type="entry name" value="MFS general substrate transporter"/>
    <property type="match status" value="1"/>
</dbReference>
<accession>H2XV41</accession>
<dbReference type="Proteomes" id="UP000008144">
    <property type="component" value="Chromosome 9"/>
</dbReference>
<dbReference type="Pfam" id="PF05978">
    <property type="entry name" value="UNC-93"/>
    <property type="match status" value="1"/>
</dbReference>
<evidence type="ECO:0000313" key="9">
    <source>
        <dbReference type="Proteomes" id="UP000008144"/>
    </source>
</evidence>
<evidence type="ECO:0000256" key="2">
    <source>
        <dbReference type="ARBA" id="ARBA00009172"/>
    </source>
</evidence>
<dbReference type="GeneTree" id="ENSGT00530000063359"/>
<feature type="transmembrane region" description="Helical" evidence="7">
    <location>
        <begin position="76"/>
        <end position="100"/>
    </location>
</feature>
<feature type="transmembrane region" description="Helical" evidence="7">
    <location>
        <begin position="158"/>
        <end position="180"/>
    </location>
</feature>
<evidence type="ECO:0000256" key="3">
    <source>
        <dbReference type="ARBA" id="ARBA00022692"/>
    </source>
</evidence>
<evidence type="ECO:0000256" key="6">
    <source>
        <dbReference type="ARBA" id="ARBA00040854"/>
    </source>
</evidence>
<evidence type="ECO:0000256" key="7">
    <source>
        <dbReference type="SAM" id="Phobius"/>
    </source>
</evidence>
<dbReference type="STRING" id="7719.ENSCINP00000033525"/>
<reference evidence="8" key="3">
    <citation type="submission" date="2025-08" db="UniProtKB">
        <authorList>
            <consortium name="Ensembl"/>
        </authorList>
    </citation>
    <scope>IDENTIFICATION</scope>
</reference>
<dbReference type="InterPro" id="IPR051951">
    <property type="entry name" value="UNC-93_regulatory"/>
</dbReference>
<name>H2XV41_CIOIN</name>
<reference evidence="8" key="2">
    <citation type="journal article" date="2008" name="Genome Biol.">
        <title>Improved genome assembly and evidence-based global gene model set for the chordate Ciona intestinalis: new insight into intron and operon populations.</title>
        <authorList>
            <person name="Satou Y."/>
            <person name="Mineta K."/>
            <person name="Ogasawara M."/>
            <person name="Sasakura Y."/>
            <person name="Shoguchi E."/>
            <person name="Ueno K."/>
            <person name="Yamada L."/>
            <person name="Matsumoto J."/>
            <person name="Wasserscheid J."/>
            <person name="Dewar K."/>
            <person name="Wiley G.B."/>
            <person name="Macmil S.L."/>
            <person name="Roe B.A."/>
            <person name="Zeller R.W."/>
            <person name="Hastings K.E."/>
            <person name="Lemaire P."/>
            <person name="Lindquist E."/>
            <person name="Endo T."/>
            <person name="Hotta K."/>
            <person name="Inaba K."/>
        </authorList>
    </citation>
    <scope>NUCLEOTIDE SEQUENCE [LARGE SCALE GENOMIC DNA]</scope>
    <source>
        <strain evidence="8">wild type</strain>
    </source>
</reference>
<keyword evidence="9" id="KW-1185">Reference proteome</keyword>